<proteinExistence type="predicted"/>
<comment type="caution">
    <text evidence="2">The sequence shown here is derived from an EMBL/GenBank/DDBJ whole genome shotgun (WGS) entry which is preliminary data.</text>
</comment>
<reference evidence="2" key="1">
    <citation type="submission" date="2017-08" db="EMBL/GenBank/DDBJ databases">
        <authorList>
            <person name="Polle J.E."/>
            <person name="Barry K."/>
            <person name="Cushman J."/>
            <person name="Schmutz J."/>
            <person name="Tran D."/>
            <person name="Hathwaick L.T."/>
            <person name="Yim W.C."/>
            <person name="Jenkins J."/>
            <person name="Mckie-Krisberg Z.M."/>
            <person name="Prochnik S."/>
            <person name="Lindquist E."/>
            <person name="Dockter R.B."/>
            <person name="Adam C."/>
            <person name="Molina H."/>
            <person name="Bunkerborg J."/>
            <person name="Jin E."/>
            <person name="Buchheim M."/>
            <person name="Magnuson J."/>
        </authorList>
    </citation>
    <scope>NUCLEOTIDE SEQUENCE</scope>
    <source>
        <strain evidence="2">CCAP 19/18</strain>
    </source>
</reference>
<evidence type="ECO:0000313" key="3">
    <source>
        <dbReference type="Proteomes" id="UP000815325"/>
    </source>
</evidence>
<evidence type="ECO:0000256" key="1">
    <source>
        <dbReference type="SAM" id="MobiDB-lite"/>
    </source>
</evidence>
<protein>
    <recommendedName>
        <fullName evidence="4">Encoded protein</fullName>
    </recommendedName>
</protein>
<name>A0ABQ7FWQ1_DUNSA</name>
<gene>
    <name evidence="2" type="ORF">DUNSADRAFT_2057</name>
</gene>
<dbReference type="EMBL" id="MU070715">
    <property type="protein sequence ID" value="KAF5826790.1"/>
    <property type="molecule type" value="Genomic_DNA"/>
</dbReference>
<evidence type="ECO:0008006" key="4">
    <source>
        <dbReference type="Google" id="ProtNLM"/>
    </source>
</evidence>
<evidence type="ECO:0000313" key="2">
    <source>
        <dbReference type="EMBL" id="KAF5826790.1"/>
    </source>
</evidence>
<accession>A0ABQ7FWQ1</accession>
<dbReference type="Proteomes" id="UP000815325">
    <property type="component" value="Unassembled WGS sequence"/>
</dbReference>
<sequence length="119" mass="13301">MQQYKGGSMQADAVFEATKKQKEAGKACVQVVDEQMMMPFEKLSDLSPACYEDNSKDDNEEWKESGTSNAPQGPARARKWDRLKDAEECIVEMAGENGPAVRSSGDFFLHQSLLLNFMD</sequence>
<keyword evidence="3" id="KW-1185">Reference proteome</keyword>
<feature type="region of interest" description="Disordered" evidence="1">
    <location>
        <begin position="48"/>
        <end position="81"/>
    </location>
</feature>
<organism evidence="2 3">
    <name type="scientific">Dunaliella salina</name>
    <name type="common">Green alga</name>
    <name type="synonym">Protococcus salinus</name>
    <dbReference type="NCBI Taxonomy" id="3046"/>
    <lineage>
        <taxon>Eukaryota</taxon>
        <taxon>Viridiplantae</taxon>
        <taxon>Chlorophyta</taxon>
        <taxon>core chlorophytes</taxon>
        <taxon>Chlorophyceae</taxon>
        <taxon>CS clade</taxon>
        <taxon>Chlamydomonadales</taxon>
        <taxon>Dunaliellaceae</taxon>
        <taxon>Dunaliella</taxon>
    </lineage>
</organism>